<keyword evidence="9 14" id="KW-1133">Transmembrane helix</keyword>
<dbReference type="GO" id="GO:0048638">
    <property type="term" value="P:regulation of developmental growth"/>
    <property type="evidence" value="ECO:0007669"/>
    <property type="project" value="UniProtKB-ARBA"/>
</dbReference>
<dbReference type="FunFam" id="2.60.40.60:FF:000275">
    <property type="entry name" value="Si:dkey-30k22.7"/>
    <property type="match status" value="1"/>
</dbReference>
<dbReference type="PRINTS" id="PR00205">
    <property type="entry name" value="CADHERIN"/>
</dbReference>
<dbReference type="GO" id="GO:0050839">
    <property type="term" value="F:cell adhesion molecule binding"/>
    <property type="evidence" value="ECO:0007669"/>
    <property type="project" value="UniProtKB-ARBA"/>
</dbReference>
<gene>
    <name evidence="16" type="primary">stan</name>
    <name evidence="16" type="ORF">TNCT_392811</name>
</gene>
<proteinExistence type="predicted"/>
<evidence type="ECO:0000256" key="8">
    <source>
        <dbReference type="ARBA" id="ARBA00022889"/>
    </source>
</evidence>
<dbReference type="PANTHER" id="PTHR24026">
    <property type="entry name" value="FAT ATYPICAL CADHERIN-RELATED"/>
    <property type="match status" value="1"/>
</dbReference>
<evidence type="ECO:0000256" key="3">
    <source>
        <dbReference type="ARBA" id="ARBA00022536"/>
    </source>
</evidence>
<evidence type="ECO:0000256" key="4">
    <source>
        <dbReference type="ARBA" id="ARBA00022692"/>
    </source>
</evidence>
<keyword evidence="4 14" id="KW-0812">Transmembrane</keyword>
<feature type="transmembrane region" description="Helical" evidence="14">
    <location>
        <begin position="208"/>
        <end position="225"/>
    </location>
</feature>
<dbReference type="GO" id="GO:0016339">
    <property type="term" value="P:calcium-dependent cell-cell adhesion via plasma membrane cell adhesion molecules"/>
    <property type="evidence" value="ECO:0007669"/>
    <property type="project" value="UniProtKB-ARBA"/>
</dbReference>
<feature type="domain" description="Cadherin" evidence="15">
    <location>
        <begin position="1000"/>
        <end position="1105"/>
    </location>
</feature>
<keyword evidence="5" id="KW-0732">Signal</keyword>
<dbReference type="PROSITE" id="PS50268">
    <property type="entry name" value="CADHERIN_2"/>
    <property type="match status" value="8"/>
</dbReference>
<accession>A0A8X6IQB6</accession>
<evidence type="ECO:0000256" key="7">
    <source>
        <dbReference type="ARBA" id="ARBA00022837"/>
    </source>
</evidence>
<evidence type="ECO:0000313" key="17">
    <source>
        <dbReference type="Proteomes" id="UP000887116"/>
    </source>
</evidence>
<comment type="caution">
    <text evidence="16">The sequence shown here is derived from an EMBL/GenBank/DDBJ whole genome shotgun (WGS) entry which is preliminary data.</text>
</comment>
<keyword evidence="3" id="KW-0245">EGF-like domain</keyword>
<name>A0A8X6IQB6_TRICU</name>
<organism evidence="16 17">
    <name type="scientific">Trichonephila clavata</name>
    <name type="common">Joro spider</name>
    <name type="synonym">Nephila clavata</name>
    <dbReference type="NCBI Taxonomy" id="2740835"/>
    <lineage>
        <taxon>Eukaryota</taxon>
        <taxon>Metazoa</taxon>
        <taxon>Ecdysozoa</taxon>
        <taxon>Arthropoda</taxon>
        <taxon>Chelicerata</taxon>
        <taxon>Arachnida</taxon>
        <taxon>Araneae</taxon>
        <taxon>Araneomorphae</taxon>
        <taxon>Entelegynae</taxon>
        <taxon>Araneoidea</taxon>
        <taxon>Nephilidae</taxon>
        <taxon>Trichonephila</taxon>
    </lineage>
</organism>
<dbReference type="Pfam" id="PF00028">
    <property type="entry name" value="Cadherin"/>
    <property type="match status" value="7"/>
</dbReference>
<dbReference type="PROSITE" id="PS00232">
    <property type="entry name" value="CADHERIN_1"/>
    <property type="match status" value="5"/>
</dbReference>
<evidence type="ECO:0000256" key="12">
    <source>
        <dbReference type="ARBA" id="ARBA00023180"/>
    </source>
</evidence>
<dbReference type="SUPFAM" id="SSF49313">
    <property type="entry name" value="Cadherin-like"/>
    <property type="match status" value="9"/>
</dbReference>
<dbReference type="OrthoDB" id="26203at2759"/>
<dbReference type="InterPro" id="IPR015919">
    <property type="entry name" value="Cadherin-like_sf"/>
</dbReference>
<dbReference type="GO" id="GO:0051239">
    <property type="term" value="P:regulation of multicellular organismal process"/>
    <property type="evidence" value="ECO:0007669"/>
    <property type="project" value="UniProtKB-ARBA"/>
</dbReference>
<feature type="domain" description="Cadherin" evidence="15">
    <location>
        <begin position="894"/>
        <end position="999"/>
    </location>
</feature>
<dbReference type="InterPro" id="IPR002126">
    <property type="entry name" value="Cadherin-like_dom"/>
</dbReference>
<feature type="domain" description="Cadherin" evidence="15">
    <location>
        <begin position="792"/>
        <end position="893"/>
    </location>
</feature>
<evidence type="ECO:0000256" key="13">
    <source>
        <dbReference type="PROSITE-ProRule" id="PRU00043"/>
    </source>
</evidence>
<dbReference type="EMBL" id="BMAO01002514">
    <property type="protein sequence ID" value="GFQ81270.1"/>
    <property type="molecule type" value="Genomic_DNA"/>
</dbReference>
<dbReference type="InterPro" id="IPR056286">
    <property type="entry name" value="Cadherin_CELSR1-3_9th"/>
</dbReference>
<dbReference type="GO" id="GO:0016324">
    <property type="term" value="C:apical plasma membrane"/>
    <property type="evidence" value="ECO:0007669"/>
    <property type="project" value="UniProtKB-SubCell"/>
</dbReference>
<reference evidence="16" key="1">
    <citation type="submission" date="2020-07" db="EMBL/GenBank/DDBJ databases">
        <title>Multicomponent nature underlies the extraordinary mechanical properties of spider dragline silk.</title>
        <authorList>
            <person name="Kono N."/>
            <person name="Nakamura H."/>
            <person name="Mori M."/>
            <person name="Yoshida Y."/>
            <person name="Ohtoshi R."/>
            <person name="Malay A.D."/>
            <person name="Moran D.A.P."/>
            <person name="Tomita M."/>
            <person name="Numata K."/>
            <person name="Arakawa K."/>
        </authorList>
    </citation>
    <scope>NUCLEOTIDE SEQUENCE</scope>
</reference>
<dbReference type="PANTHER" id="PTHR24026:SF51">
    <property type="entry name" value="PROTOCADHERIN-LIKE WING POLARITY PROTEIN STAN"/>
    <property type="match status" value="1"/>
</dbReference>
<dbReference type="GO" id="GO:0035159">
    <property type="term" value="P:regulation of tube length, open tracheal system"/>
    <property type="evidence" value="ECO:0007669"/>
    <property type="project" value="UniProtKB-ARBA"/>
</dbReference>
<evidence type="ECO:0000313" key="16">
    <source>
        <dbReference type="EMBL" id="GFQ81270.1"/>
    </source>
</evidence>
<dbReference type="FunFam" id="2.60.40.60:FF:000029">
    <property type="entry name" value="Cadherin EGF LAG seven-pass G-type receptor 3"/>
    <property type="match status" value="1"/>
</dbReference>
<keyword evidence="12" id="KW-0325">Glycoprotein</keyword>
<feature type="domain" description="Cadherin" evidence="15">
    <location>
        <begin position="689"/>
        <end position="791"/>
    </location>
</feature>
<keyword evidence="10 14" id="KW-0472">Membrane</keyword>
<dbReference type="InterPro" id="IPR020894">
    <property type="entry name" value="Cadherin_CS"/>
</dbReference>
<comment type="subcellular location">
    <subcellularLocation>
        <location evidence="2">Apical cell membrane</location>
    </subcellularLocation>
    <subcellularLocation>
        <location evidence="1">Membrane</location>
        <topology evidence="1">Single-pass membrane protein</topology>
    </subcellularLocation>
</comment>
<dbReference type="SMART" id="SM00112">
    <property type="entry name" value="CA"/>
    <property type="match status" value="8"/>
</dbReference>
<dbReference type="AlphaFoldDB" id="A0A8X6IQB6"/>
<dbReference type="GO" id="GO:0005509">
    <property type="term" value="F:calcium ion binding"/>
    <property type="evidence" value="ECO:0007669"/>
    <property type="project" value="UniProtKB-UniRule"/>
</dbReference>
<keyword evidence="7 13" id="KW-0106">Calcium</keyword>
<dbReference type="Pfam" id="PF23592">
    <property type="entry name" value="Cadherin_CELSR2_9th"/>
    <property type="match status" value="1"/>
</dbReference>
<evidence type="ECO:0000256" key="1">
    <source>
        <dbReference type="ARBA" id="ARBA00004167"/>
    </source>
</evidence>
<sequence>MPVIPEPRPHVGYATIVFLILTFSAAAFHVRLFPHENKPGRMIFNCSVSEGRRYFLKHYSFSTSLYFQVEPRKGELYIKKTVPCHKKKKFPNPFLLFVRVQLWPSVSSSVKYISLPILLNFRDLKCRNDAFQREVHNEFLEAVVEGVMDKKSANGTFLTCWEESQEILSLSHILPLTQLKGCDIVWNSPTQDGYSIEVNGRQLVANKILCTTALMWTVVLNFHVVCSDDSYLQPMRIHFHRTSQQGLQRGRLRRSTFNQPPMFGKAMYQVTVPEEVEGGYSVVNVTATDPDGDPMSYTLHAALDSRSQRLFEIDSSSGQVKTTTHLDREFMNVHYLRVTAVDDRLPPSTGTTTVQVSVSDRNDHTPVFEQPTYVASVRELSPIGSTVITVRATDQDIGENAQLEYNILNLTGDNNVFHIDENTGIITLGTKLDRETTAYYSLLVQATDRGKDPEQRSAVAAIEISVLDDNDNYPQFTERTYLIDVPEDIEWKSRPVIAVVKAEDKDRGVNAAIRYAIIGGNTQGHFSIDSQSGEISVVSALDYETVRSYRLIIRAQDGGQPSRSNTSSVILQVLDANDNDPKFYTSLIQDSVSEGIPVGHSVLRVQAYDGDDGPNSEIIYSILPTQQSIPFKVDSMSGWILTTYELDREKNSFYNFEVMAKDRGSPSRSSTASVIIRVQDINDNDPIFYPKNYGASVSEIDPPGTPVVGVTATDKDEEPRLIYHISEGNHRGRFNIIHQNREGLISVAHPLDYKIDKKFILTVTATDAGGRYDTATVHINVTDANTHRPVFEKVPYIASVPEDAAIGTTVLVVEASDGDVGENARISYFIEDNPEFNIDSTTGAISTSQPLDRELNAGFVLVVTAQDHGNPSLSDTINVEVEVLDVNDNPPTFVLPSYSASVKEDVIVGSSVLQVSASDKDIGLSGQVRYTFSGGEDGNGAFIVEPTSGIIRTNQLLDRESVSLYRLTVHAVDRGASPLSSAASITVYIEDVNDNPPRFDTDIVKMFVSENSPIGSLVGEIMATDPDDGSNADIFYSIVGGPDADKFHLISRNDGPAELYTKTYLDYETSKKKYTIAVRAASPPLRNDVEVNIWVTDVNDNAPRLRDFVIIFNHHKNHFPNNPIGKIPASDADVTDRLRYKFISGNNANLLLLNETTGELSLSPHLDTNVPLHAVMEVSVFGEMHLVKRQRKGYATSKAKMQNCLSSSIVCFRIQPTN</sequence>
<keyword evidence="17" id="KW-1185">Reference proteome</keyword>
<dbReference type="GO" id="GO:0007156">
    <property type="term" value="P:homophilic cell adhesion via plasma membrane adhesion molecules"/>
    <property type="evidence" value="ECO:0007669"/>
    <property type="project" value="InterPro"/>
</dbReference>
<dbReference type="GO" id="GO:0022603">
    <property type="term" value="P:regulation of anatomical structure morphogenesis"/>
    <property type="evidence" value="ECO:0007669"/>
    <property type="project" value="UniProtKB-ARBA"/>
</dbReference>
<dbReference type="FunFam" id="2.60.40.60:FF:000032">
    <property type="entry name" value="FAT atypical cadherin 1"/>
    <property type="match status" value="1"/>
</dbReference>
<keyword evidence="11" id="KW-1015">Disulfide bond</keyword>
<evidence type="ECO:0000256" key="10">
    <source>
        <dbReference type="ARBA" id="ARBA00023136"/>
    </source>
</evidence>
<feature type="transmembrane region" description="Helical" evidence="14">
    <location>
        <begin position="12"/>
        <end position="33"/>
    </location>
</feature>
<dbReference type="FunFam" id="2.60.40.60:FF:000013">
    <property type="entry name" value="Cadherin EGF LAG seven-pass G-type receptor"/>
    <property type="match status" value="1"/>
</dbReference>
<evidence type="ECO:0000256" key="9">
    <source>
        <dbReference type="ARBA" id="ARBA00022989"/>
    </source>
</evidence>
<evidence type="ECO:0000256" key="2">
    <source>
        <dbReference type="ARBA" id="ARBA00004221"/>
    </source>
</evidence>
<dbReference type="GO" id="GO:0008104">
    <property type="term" value="P:intracellular protein localization"/>
    <property type="evidence" value="ECO:0007669"/>
    <property type="project" value="UniProtKB-ARBA"/>
</dbReference>
<feature type="domain" description="Cadherin" evidence="15">
    <location>
        <begin position="584"/>
        <end position="688"/>
    </location>
</feature>
<feature type="domain" description="Cadherin" evidence="15">
    <location>
        <begin position="477"/>
        <end position="583"/>
    </location>
</feature>
<keyword evidence="8" id="KW-0130">Cell adhesion</keyword>
<protein>
    <submittedName>
        <fullName evidence="16">Protocadherin-like wing polarity protein stan</fullName>
    </submittedName>
</protein>
<evidence type="ECO:0000259" key="15">
    <source>
        <dbReference type="PROSITE" id="PS50268"/>
    </source>
</evidence>
<keyword evidence="6" id="KW-0677">Repeat</keyword>
<feature type="domain" description="Cadherin" evidence="15">
    <location>
        <begin position="369"/>
        <end position="476"/>
    </location>
</feature>
<dbReference type="Proteomes" id="UP000887116">
    <property type="component" value="Unassembled WGS sequence"/>
</dbReference>
<dbReference type="Gene3D" id="2.60.40.60">
    <property type="entry name" value="Cadherins"/>
    <property type="match status" value="9"/>
</dbReference>
<feature type="domain" description="Cadherin" evidence="15">
    <location>
        <begin position="264"/>
        <end position="368"/>
    </location>
</feature>
<evidence type="ECO:0000256" key="14">
    <source>
        <dbReference type="SAM" id="Phobius"/>
    </source>
</evidence>
<dbReference type="GO" id="GO:0042067">
    <property type="term" value="P:establishment of ommatidial planar polarity"/>
    <property type="evidence" value="ECO:0007669"/>
    <property type="project" value="UniProtKB-ARBA"/>
</dbReference>
<evidence type="ECO:0000256" key="6">
    <source>
        <dbReference type="ARBA" id="ARBA00022737"/>
    </source>
</evidence>
<dbReference type="CDD" id="cd11304">
    <property type="entry name" value="Cadherin_repeat"/>
    <property type="match status" value="8"/>
</dbReference>
<evidence type="ECO:0000256" key="5">
    <source>
        <dbReference type="ARBA" id="ARBA00022729"/>
    </source>
</evidence>
<dbReference type="FunFam" id="2.60.40.60:FF:000020">
    <property type="entry name" value="Dachsous cadherin-related 1b"/>
    <property type="match status" value="4"/>
</dbReference>
<evidence type="ECO:0000256" key="11">
    <source>
        <dbReference type="ARBA" id="ARBA00023157"/>
    </source>
</evidence>